<dbReference type="Pfam" id="PF13581">
    <property type="entry name" value="HATPase_c_2"/>
    <property type="match status" value="1"/>
</dbReference>
<dbReference type="Proteomes" id="UP001549167">
    <property type="component" value="Unassembled WGS sequence"/>
</dbReference>
<protein>
    <submittedName>
        <fullName evidence="2">Anti-sigma regulatory factor (Ser/Thr protein kinase)</fullName>
    </submittedName>
</protein>
<proteinExistence type="predicted"/>
<dbReference type="EMBL" id="JBEPMX010000008">
    <property type="protein sequence ID" value="MET3683606.1"/>
    <property type="molecule type" value="Genomic_DNA"/>
</dbReference>
<dbReference type="RefSeq" id="WP_354220172.1">
    <property type="nucleotide sequence ID" value="NZ_JBEPMX010000008.1"/>
</dbReference>
<dbReference type="SUPFAM" id="SSF55874">
    <property type="entry name" value="ATPase domain of HSP90 chaperone/DNA topoisomerase II/histidine kinase"/>
    <property type="match status" value="1"/>
</dbReference>
<sequence length="300" mass="34625">MAFGLKKLKNAAFKPRQDIVEIDPQITLTELVDRTIVGFLAKEIANELNLSYNTSQITFYSAIATRHTQYLYENGTLLNYANQLVDWCREQKNVRKQVQKLDASDQMKQAIITVYDRVNIDLKHALTRDSRQIHHPREWEIYREAMYASSQHKFLLINRNELKDISTGEFLTSHYIYEHHDITLCRQKVAKSLEAFQLSDQEKQGWLLVVSEIATNVLKHAKSGHMMVVKDDDEIKVVIEDDGDGFNLKNLPNLILLSGFSTHRSLGQGFTLVMKIVDRFYLYTTPYGSSIILSKKLLAQ</sequence>
<dbReference type="InterPro" id="IPR036890">
    <property type="entry name" value="HATPase_C_sf"/>
</dbReference>
<name>A0ABV2KYF9_9BACI</name>
<dbReference type="Gene3D" id="3.30.565.10">
    <property type="entry name" value="Histidine kinase-like ATPase, C-terminal domain"/>
    <property type="match status" value="1"/>
</dbReference>
<evidence type="ECO:0000313" key="2">
    <source>
        <dbReference type="EMBL" id="MET3683606.1"/>
    </source>
</evidence>
<reference evidence="2 3" key="1">
    <citation type="submission" date="2024-06" db="EMBL/GenBank/DDBJ databases">
        <title>Genomic Encyclopedia of Type Strains, Phase IV (KMG-IV): sequencing the most valuable type-strain genomes for metagenomic binning, comparative biology and taxonomic classification.</title>
        <authorList>
            <person name="Goeker M."/>
        </authorList>
    </citation>
    <scope>NUCLEOTIDE SEQUENCE [LARGE SCALE GENOMIC DNA]</scope>
    <source>
        <strain evidence="2 3">DSM 23520</strain>
    </source>
</reference>
<feature type="domain" description="Histidine kinase/HSP90-like ATPase" evidence="1">
    <location>
        <begin position="184"/>
        <end position="295"/>
    </location>
</feature>
<organism evidence="2 3">
    <name type="scientific">Alkalibacillus flavidus</name>
    <dbReference type="NCBI Taxonomy" id="546021"/>
    <lineage>
        <taxon>Bacteria</taxon>
        <taxon>Bacillati</taxon>
        <taxon>Bacillota</taxon>
        <taxon>Bacilli</taxon>
        <taxon>Bacillales</taxon>
        <taxon>Bacillaceae</taxon>
        <taxon>Alkalibacillus</taxon>
    </lineage>
</organism>
<comment type="caution">
    <text evidence="2">The sequence shown here is derived from an EMBL/GenBank/DDBJ whole genome shotgun (WGS) entry which is preliminary data.</text>
</comment>
<evidence type="ECO:0000313" key="3">
    <source>
        <dbReference type="Proteomes" id="UP001549167"/>
    </source>
</evidence>
<gene>
    <name evidence="2" type="ORF">ABID56_001715</name>
</gene>
<accession>A0ABV2KYF9</accession>
<dbReference type="InterPro" id="IPR003594">
    <property type="entry name" value="HATPase_dom"/>
</dbReference>
<evidence type="ECO:0000259" key="1">
    <source>
        <dbReference type="Pfam" id="PF13581"/>
    </source>
</evidence>
<keyword evidence="3" id="KW-1185">Reference proteome</keyword>